<feature type="region of interest" description="Disordered" evidence="1">
    <location>
        <begin position="315"/>
        <end position="337"/>
    </location>
</feature>
<keyword evidence="2" id="KW-1133">Transmembrane helix</keyword>
<name>A0A183GXG4_HELPZ</name>
<dbReference type="InterPro" id="IPR021109">
    <property type="entry name" value="Peptidase_aspartic_dom_sf"/>
</dbReference>
<reference evidence="5" key="2">
    <citation type="submission" date="2019-09" db="UniProtKB">
        <authorList>
            <consortium name="WormBaseParasite"/>
        </authorList>
    </citation>
    <scope>IDENTIFICATION</scope>
</reference>
<dbReference type="PROSITE" id="PS00141">
    <property type="entry name" value="ASP_PROTEASE"/>
    <property type="match status" value="1"/>
</dbReference>
<gene>
    <name evidence="3" type="ORF">HPBE_LOCUS27383</name>
</gene>
<accession>A0A183GXG4</accession>
<protein>
    <submittedName>
        <fullName evidence="5">Peptidase A2 domain-containing protein</fullName>
    </submittedName>
</protein>
<dbReference type="EMBL" id="UZAH01043491">
    <property type="protein sequence ID" value="VDP63308.1"/>
    <property type="molecule type" value="Genomic_DNA"/>
</dbReference>
<dbReference type="InterPro" id="IPR001969">
    <property type="entry name" value="Aspartic_peptidase_AS"/>
</dbReference>
<dbReference type="GO" id="GO:0006508">
    <property type="term" value="P:proteolysis"/>
    <property type="evidence" value="ECO:0007669"/>
    <property type="project" value="InterPro"/>
</dbReference>
<evidence type="ECO:0000256" key="1">
    <source>
        <dbReference type="SAM" id="MobiDB-lite"/>
    </source>
</evidence>
<dbReference type="WBParaSite" id="HPBE_0002738401-mRNA-1">
    <property type="protein sequence ID" value="HPBE_0002738401-mRNA-1"/>
    <property type="gene ID" value="HPBE_0002738401"/>
</dbReference>
<evidence type="ECO:0000313" key="3">
    <source>
        <dbReference type="EMBL" id="VDP63308.1"/>
    </source>
</evidence>
<dbReference type="CDD" id="cd00303">
    <property type="entry name" value="retropepsin_like"/>
    <property type="match status" value="1"/>
</dbReference>
<dbReference type="AlphaFoldDB" id="A0A183GXG4"/>
<evidence type="ECO:0000313" key="5">
    <source>
        <dbReference type="WBParaSite" id="HPBE_0002738401-mRNA-1"/>
    </source>
</evidence>
<dbReference type="GO" id="GO:0004190">
    <property type="term" value="F:aspartic-type endopeptidase activity"/>
    <property type="evidence" value="ECO:0007669"/>
    <property type="project" value="InterPro"/>
</dbReference>
<proteinExistence type="predicted"/>
<keyword evidence="4" id="KW-1185">Reference proteome</keyword>
<dbReference type="Proteomes" id="UP000050761">
    <property type="component" value="Unassembled WGS sequence"/>
</dbReference>
<dbReference type="SUPFAM" id="SSF50630">
    <property type="entry name" value="Acid proteases"/>
    <property type="match status" value="1"/>
</dbReference>
<organism evidence="4 5">
    <name type="scientific">Heligmosomoides polygyrus</name>
    <name type="common">Parasitic roundworm</name>
    <dbReference type="NCBI Taxonomy" id="6339"/>
    <lineage>
        <taxon>Eukaryota</taxon>
        <taxon>Metazoa</taxon>
        <taxon>Ecdysozoa</taxon>
        <taxon>Nematoda</taxon>
        <taxon>Chromadorea</taxon>
        <taxon>Rhabditida</taxon>
        <taxon>Rhabditina</taxon>
        <taxon>Rhabditomorpha</taxon>
        <taxon>Strongyloidea</taxon>
        <taxon>Heligmosomidae</taxon>
        <taxon>Heligmosomoides</taxon>
    </lineage>
</organism>
<evidence type="ECO:0000313" key="4">
    <source>
        <dbReference type="Proteomes" id="UP000050761"/>
    </source>
</evidence>
<keyword evidence="2" id="KW-0472">Membrane</keyword>
<accession>A0A3P8FUB1</accession>
<feature type="transmembrane region" description="Helical" evidence="2">
    <location>
        <begin position="427"/>
        <end position="449"/>
    </location>
</feature>
<keyword evidence="2" id="KW-0812">Transmembrane</keyword>
<evidence type="ECO:0000256" key="2">
    <source>
        <dbReference type="SAM" id="Phobius"/>
    </source>
</evidence>
<reference evidence="3 4" key="1">
    <citation type="submission" date="2018-11" db="EMBL/GenBank/DDBJ databases">
        <authorList>
            <consortium name="Pathogen Informatics"/>
        </authorList>
    </citation>
    <scope>NUCLEOTIDE SEQUENCE [LARGE SCALE GENOMIC DNA]</scope>
</reference>
<dbReference type="Gene3D" id="2.40.70.10">
    <property type="entry name" value="Acid Proteases"/>
    <property type="match status" value="1"/>
</dbReference>
<sequence length="648" mass="70918">MDPPLTATTIEPRSHTHERVLDPVLPLPLVGKRPQVATVDIVTTDSPDTTSNDGLASLTTSATNDAPNNRLVPKSIPEIIEEDYNLASSPIHMVPIEETPITDAVSDVLAKVLVNVGKSAVLPIHLLRSSEPTEPPSTAPLNIPTLNESFLRLPSYRGMQPEEQTAPLQELSENDDLSAIHANLFRPRMQASPTNALVEPIAAIPPENLAARQMFINVYSHQDLKAQQLEMLSTTNPTWAARILLSRTDISAIRTTEGLAVTRCQQVSANFTFNNHEVNGTCYMYPPVLVEAELWSLVPGTKDLIESSPTASCPYPLTAEGTSAQRPLPPTPRISSASRTFLFNPPTTFFRTVDASDVSPSAHIALLHQNQQEITTRLSKRGILTNAWMTMKNTTLRARQSLMDLYDNTTAKLTEGVETFKRSVLHMVLWIVIPILIVALLLGCCVIYIKFYFLHRAATTASSALFGAARSFIPRPRDSRGNRAANAVRVPSPNGIQMEEPLFVPRIYTIVDSINSIRSPLPYIKLTIGKTEVTGLIDSGASISYMKLSTLHEISPSTSFAPRNTTATAANGTAIVIKLPITIGRYTITHQFWVASDKDCPAQISIDTSSPLEKNTVISSTSTAFCAPKHHSTLSQMDESHFLDELLL</sequence>